<comment type="similarity">
    <text evidence="1 7">Belongs to the glycosyl hydrolase 5 (cellulase A) family.</text>
</comment>
<keyword evidence="3" id="KW-0136">Cellulose degradation</keyword>
<dbReference type="GO" id="GO:0030245">
    <property type="term" value="P:cellulose catabolic process"/>
    <property type="evidence" value="ECO:0007669"/>
    <property type="project" value="UniProtKB-KW"/>
</dbReference>
<evidence type="ECO:0000256" key="7">
    <source>
        <dbReference type="RuleBase" id="RU361153"/>
    </source>
</evidence>
<dbReference type="Gene3D" id="3.20.20.80">
    <property type="entry name" value="Glycosidases"/>
    <property type="match status" value="1"/>
</dbReference>
<feature type="domain" description="Glycoside hydrolase family 5" evidence="9">
    <location>
        <begin position="59"/>
        <end position="300"/>
    </location>
</feature>
<keyword evidence="5 7" id="KW-0326">Glycosidase</keyword>
<dbReference type="PANTHER" id="PTHR35923">
    <property type="entry name" value="MAJOR EXTRACELLULAR ENDOGLUCANASE"/>
    <property type="match status" value="1"/>
</dbReference>
<evidence type="ECO:0000256" key="5">
    <source>
        <dbReference type="ARBA" id="ARBA00023295"/>
    </source>
</evidence>
<dbReference type="VEuPathDB" id="FungiDB:H257_16610"/>
<feature type="signal peptide" evidence="8">
    <location>
        <begin position="1"/>
        <end position="17"/>
    </location>
</feature>
<dbReference type="Proteomes" id="UP000266239">
    <property type="component" value="Unassembled WGS sequence"/>
</dbReference>
<dbReference type="InterPro" id="IPR001547">
    <property type="entry name" value="Glyco_hydro_5"/>
</dbReference>
<evidence type="ECO:0000313" key="10">
    <source>
        <dbReference type="EMBL" id="RHY01944.1"/>
    </source>
</evidence>
<name>A0A397A6E3_APHAT</name>
<keyword evidence="2 7" id="KW-0378">Hydrolase</keyword>
<protein>
    <recommendedName>
        <fullName evidence="9">Glycoside hydrolase family 5 domain-containing protein</fullName>
    </recommendedName>
</protein>
<dbReference type="Pfam" id="PF00150">
    <property type="entry name" value="Cellulase"/>
    <property type="match status" value="1"/>
</dbReference>
<evidence type="ECO:0000256" key="6">
    <source>
        <dbReference type="ARBA" id="ARBA00023326"/>
    </source>
</evidence>
<reference evidence="10 11" key="1">
    <citation type="submission" date="2018-08" db="EMBL/GenBank/DDBJ databases">
        <title>Aphanomyces genome sequencing and annotation.</title>
        <authorList>
            <person name="Minardi D."/>
            <person name="Oidtmann B."/>
            <person name="Van Der Giezen M."/>
            <person name="Studholme D.J."/>
        </authorList>
    </citation>
    <scope>NUCLEOTIDE SEQUENCE [LARGE SCALE GENOMIC DNA]</scope>
    <source>
        <strain evidence="10 11">Yx</strain>
    </source>
</reference>
<feature type="chain" id="PRO_5017392630" description="Glycoside hydrolase family 5 domain-containing protein" evidence="8">
    <location>
        <begin position="18"/>
        <end position="523"/>
    </location>
</feature>
<evidence type="ECO:0000313" key="11">
    <source>
        <dbReference type="Proteomes" id="UP000266239"/>
    </source>
</evidence>
<dbReference type="InterPro" id="IPR017853">
    <property type="entry name" value="GH"/>
</dbReference>
<accession>A0A397A6E3</accession>
<keyword evidence="6" id="KW-0624">Polysaccharide degradation</keyword>
<evidence type="ECO:0000256" key="1">
    <source>
        <dbReference type="ARBA" id="ARBA00005641"/>
    </source>
</evidence>
<sequence length="523" mass="56575">MRVFAAVAASMMALAAAQTPEDKVKTFRKCRQSNYVAEGNQIFAVDPLNPTIKTPILIKGVQWKGMETTDGIPAGLWGKSVQRDSGINGTSLAFMLKFLSSNKFNTVRLPIMGDNFLNPSFLPKVGYIHGENREIALYDKGFTPKMADLLARFIGSFQKYRISVVLDLHALSNEFLQDAYWYYPVKETVEESTAYKVAVLLATYYCKPEYWNVLGIDLKDAMTDVDWPATAAASGDWPAAAETIAAKVNELCPQWLVFVTGGSKSSFVVKTNSYKVWPGLNFANATTRPLKKATNIVYSPQAFTQGVEPLGYFFNPSSNCSNAILPDKDTECVVIENGLKVPSTKRALACDNSKLQCQSFTPLSTPDLTALYSRLLDENIGGVVKQASVPVVFASFGGVYGSSQPLQAAVIDQLIKYIATSTAGGFFASLNPDTQMWLEGPPPGNKTIGRARYGLMTSSSWQVGHADLLAALAELKTTEIPCYGDEQPGDPDAATSGTIMGTSWLQSGGGGVAVVTAMLLLLV</sequence>
<proteinExistence type="inferred from homology"/>
<evidence type="ECO:0000259" key="9">
    <source>
        <dbReference type="Pfam" id="PF00150"/>
    </source>
</evidence>
<gene>
    <name evidence="10" type="ORF">DYB25_000927</name>
</gene>
<dbReference type="AlphaFoldDB" id="A0A397A6E3"/>
<keyword evidence="4" id="KW-0119">Carbohydrate metabolism</keyword>
<dbReference type="EMBL" id="QUTA01009040">
    <property type="protein sequence ID" value="RHY01944.1"/>
    <property type="molecule type" value="Genomic_DNA"/>
</dbReference>
<evidence type="ECO:0000256" key="2">
    <source>
        <dbReference type="ARBA" id="ARBA00022801"/>
    </source>
</evidence>
<comment type="caution">
    <text evidence="10">The sequence shown here is derived from an EMBL/GenBank/DDBJ whole genome shotgun (WGS) entry which is preliminary data.</text>
</comment>
<dbReference type="SUPFAM" id="SSF51445">
    <property type="entry name" value="(Trans)glycosidases"/>
    <property type="match status" value="1"/>
</dbReference>
<evidence type="ECO:0000256" key="4">
    <source>
        <dbReference type="ARBA" id="ARBA00023277"/>
    </source>
</evidence>
<dbReference type="PANTHER" id="PTHR35923:SF2">
    <property type="entry name" value="ENDOGLUCANASE"/>
    <property type="match status" value="1"/>
</dbReference>
<organism evidence="10 11">
    <name type="scientific">Aphanomyces astaci</name>
    <name type="common">Crayfish plague agent</name>
    <dbReference type="NCBI Taxonomy" id="112090"/>
    <lineage>
        <taxon>Eukaryota</taxon>
        <taxon>Sar</taxon>
        <taxon>Stramenopiles</taxon>
        <taxon>Oomycota</taxon>
        <taxon>Saprolegniomycetes</taxon>
        <taxon>Saprolegniales</taxon>
        <taxon>Verrucalvaceae</taxon>
        <taxon>Aphanomyces</taxon>
    </lineage>
</organism>
<evidence type="ECO:0000256" key="8">
    <source>
        <dbReference type="SAM" id="SignalP"/>
    </source>
</evidence>
<evidence type="ECO:0000256" key="3">
    <source>
        <dbReference type="ARBA" id="ARBA00023001"/>
    </source>
</evidence>
<keyword evidence="8" id="KW-0732">Signal</keyword>
<dbReference type="GO" id="GO:0004553">
    <property type="term" value="F:hydrolase activity, hydrolyzing O-glycosyl compounds"/>
    <property type="evidence" value="ECO:0007669"/>
    <property type="project" value="InterPro"/>
</dbReference>